<dbReference type="EMBL" id="AP017646">
    <property type="protein sequence ID" value="BAW28292.1"/>
    <property type="molecule type" value="Genomic_DNA"/>
</dbReference>
<organism evidence="2 3">
    <name type="scientific">Methanosarcina thermophila</name>
    <dbReference type="NCBI Taxonomy" id="2210"/>
    <lineage>
        <taxon>Archaea</taxon>
        <taxon>Methanobacteriati</taxon>
        <taxon>Methanobacteriota</taxon>
        <taxon>Stenosarchaea group</taxon>
        <taxon>Methanomicrobia</taxon>
        <taxon>Methanosarcinales</taxon>
        <taxon>Methanosarcinaceae</taxon>
        <taxon>Methanosarcina</taxon>
    </lineage>
</organism>
<sequence>MATKNENKNTINAMNPSELCLGKSPPIAPPIGSILTLTPVRKKIIPSAVIAVAIKKEIRSFQLTPTNKSNSNPIASAKGKTAWATS</sequence>
<name>A0A3G9CQM7_METTE</name>
<evidence type="ECO:0000313" key="3">
    <source>
        <dbReference type="Proteomes" id="UP000265557"/>
    </source>
</evidence>
<accession>A0A3G9CQM7</accession>
<dbReference type="Proteomes" id="UP000265557">
    <property type="component" value="Chromosome"/>
</dbReference>
<gene>
    <name evidence="2" type="ORF">MESMT1_0362</name>
</gene>
<evidence type="ECO:0000256" key="1">
    <source>
        <dbReference type="SAM" id="MobiDB-lite"/>
    </source>
</evidence>
<evidence type="ECO:0000313" key="2">
    <source>
        <dbReference type="EMBL" id="BAW28292.1"/>
    </source>
</evidence>
<protein>
    <submittedName>
        <fullName evidence="2">Uncharacterized protein</fullName>
    </submittedName>
</protein>
<feature type="region of interest" description="Disordered" evidence="1">
    <location>
        <begin position="64"/>
        <end position="86"/>
    </location>
</feature>
<feature type="compositionally biased region" description="Polar residues" evidence="1">
    <location>
        <begin position="64"/>
        <end position="74"/>
    </location>
</feature>
<proteinExistence type="predicted"/>
<reference evidence="2 3" key="1">
    <citation type="submission" date="2016-09" db="EMBL/GenBank/DDBJ databases">
        <title>Complete Genome Sequence of Methanosarcina thermophila MT-1.</title>
        <authorList>
            <person name="Kouzuma A."/>
        </authorList>
    </citation>
    <scope>NUCLEOTIDE SEQUENCE [LARGE SCALE GENOMIC DNA]</scope>
    <source>
        <strain evidence="2 3">MT-1</strain>
    </source>
</reference>
<dbReference type="AlphaFoldDB" id="A0A3G9CQM7"/>